<dbReference type="Proteomes" id="UP000825935">
    <property type="component" value="Chromosome 39"/>
</dbReference>
<dbReference type="EMBL" id="CM035444">
    <property type="protein sequence ID" value="KAH7276403.1"/>
    <property type="molecule type" value="Genomic_DNA"/>
</dbReference>
<evidence type="ECO:0000313" key="2">
    <source>
        <dbReference type="Proteomes" id="UP000825935"/>
    </source>
</evidence>
<accession>A0A8T2PYF8</accession>
<name>A0A8T2PYF8_CERRI</name>
<proteinExistence type="predicted"/>
<evidence type="ECO:0000313" key="1">
    <source>
        <dbReference type="EMBL" id="KAH7276403.1"/>
    </source>
</evidence>
<reference evidence="1" key="1">
    <citation type="submission" date="2021-08" db="EMBL/GenBank/DDBJ databases">
        <title>WGS assembly of Ceratopteris richardii.</title>
        <authorList>
            <person name="Marchant D.B."/>
            <person name="Chen G."/>
            <person name="Jenkins J."/>
            <person name="Shu S."/>
            <person name="Leebens-Mack J."/>
            <person name="Grimwood J."/>
            <person name="Schmutz J."/>
            <person name="Soltis P."/>
            <person name="Soltis D."/>
            <person name="Chen Z.-H."/>
        </authorList>
    </citation>
    <scope>NUCLEOTIDE SEQUENCE</scope>
    <source>
        <strain evidence="1">Whitten #5841</strain>
        <tissue evidence="1">Leaf</tissue>
    </source>
</reference>
<organism evidence="1 2">
    <name type="scientific">Ceratopteris richardii</name>
    <name type="common">Triangle waterfern</name>
    <dbReference type="NCBI Taxonomy" id="49495"/>
    <lineage>
        <taxon>Eukaryota</taxon>
        <taxon>Viridiplantae</taxon>
        <taxon>Streptophyta</taxon>
        <taxon>Embryophyta</taxon>
        <taxon>Tracheophyta</taxon>
        <taxon>Polypodiopsida</taxon>
        <taxon>Polypodiidae</taxon>
        <taxon>Polypodiales</taxon>
        <taxon>Pteridineae</taxon>
        <taxon>Pteridaceae</taxon>
        <taxon>Parkerioideae</taxon>
        <taxon>Ceratopteris</taxon>
    </lineage>
</organism>
<keyword evidence="2" id="KW-1185">Reference proteome</keyword>
<sequence length="105" mass="12236">MVNNLFEECLILRYFWAGQVVERSRSFWGFFLWGNPDGTGIGDGLPTPVRCGRGGMKKGGRGAMLPYSARGKYQRREAHIGACWPKKRHLGVQERRRRYRIFRYP</sequence>
<protein>
    <submittedName>
        <fullName evidence="1">Uncharacterized protein</fullName>
    </submittedName>
</protein>
<comment type="caution">
    <text evidence="1">The sequence shown here is derived from an EMBL/GenBank/DDBJ whole genome shotgun (WGS) entry which is preliminary data.</text>
</comment>
<gene>
    <name evidence="1" type="ORF">KP509_39G005600</name>
</gene>
<dbReference type="AlphaFoldDB" id="A0A8T2PYF8"/>